<dbReference type="InterPro" id="IPR023352">
    <property type="entry name" value="MAPEG-like_dom_sf"/>
</dbReference>
<sequence>MSDFLVSSGVGASLLFSHAFVTKIATTLMFRTKLTDSRTPAAECNKIESSWFYKRYHAAQMNEFEYAAAFVPAMLFLHSKGIAAPVSSSMAVGGQIWYFWGRALIGHGNEGGPKVFPPAYVPGALIRYFGMGLMAYELWNAVKN</sequence>
<organism evidence="1 2">
    <name type="scientific">Tetraparma gracilis</name>
    <dbReference type="NCBI Taxonomy" id="2962635"/>
    <lineage>
        <taxon>Eukaryota</taxon>
        <taxon>Sar</taxon>
        <taxon>Stramenopiles</taxon>
        <taxon>Ochrophyta</taxon>
        <taxon>Bolidophyceae</taxon>
        <taxon>Parmales</taxon>
        <taxon>Triparmaceae</taxon>
        <taxon>Tetraparma</taxon>
    </lineage>
</organism>
<dbReference type="Proteomes" id="UP001165060">
    <property type="component" value="Unassembled WGS sequence"/>
</dbReference>
<dbReference type="EMBL" id="BRYB01002695">
    <property type="protein sequence ID" value="GMI24123.1"/>
    <property type="molecule type" value="Genomic_DNA"/>
</dbReference>
<evidence type="ECO:0000313" key="1">
    <source>
        <dbReference type="EMBL" id="GMI24123.1"/>
    </source>
</evidence>
<comment type="caution">
    <text evidence="1">The sequence shown here is derived from an EMBL/GenBank/DDBJ whole genome shotgun (WGS) entry which is preliminary data.</text>
</comment>
<evidence type="ECO:0000313" key="2">
    <source>
        <dbReference type="Proteomes" id="UP001165060"/>
    </source>
</evidence>
<protein>
    <submittedName>
        <fullName evidence="1">Uncharacterized protein</fullName>
    </submittedName>
</protein>
<name>A0ABQ6MD55_9STRA</name>
<accession>A0ABQ6MD55</accession>
<dbReference type="SUPFAM" id="SSF161084">
    <property type="entry name" value="MAPEG domain-like"/>
    <property type="match status" value="1"/>
</dbReference>
<keyword evidence="2" id="KW-1185">Reference proteome</keyword>
<proteinExistence type="predicted"/>
<reference evidence="1 2" key="1">
    <citation type="journal article" date="2023" name="Commun. Biol.">
        <title>Genome analysis of Parmales, the sister group of diatoms, reveals the evolutionary specialization of diatoms from phago-mixotrophs to photoautotrophs.</title>
        <authorList>
            <person name="Ban H."/>
            <person name="Sato S."/>
            <person name="Yoshikawa S."/>
            <person name="Yamada K."/>
            <person name="Nakamura Y."/>
            <person name="Ichinomiya M."/>
            <person name="Sato N."/>
            <person name="Blanc-Mathieu R."/>
            <person name="Endo H."/>
            <person name="Kuwata A."/>
            <person name="Ogata H."/>
        </authorList>
    </citation>
    <scope>NUCLEOTIDE SEQUENCE [LARGE SCALE GENOMIC DNA]</scope>
</reference>
<gene>
    <name evidence="1" type="ORF">TeGR_g15126</name>
</gene>